<feature type="chain" id="PRO_5040137968" evidence="1">
    <location>
        <begin position="23"/>
        <end position="248"/>
    </location>
</feature>
<sequence>MSSLGVSVCVFWFIAVSTPALAQTNRLFQWSFANDALSTSLPTCFPLQIIVTSFNTTTNDTIGTPPYYMTAFVVGGTPVTTFIGTDQNNLTWTVTEPVGSQLVLSVVDANGSAGGIPPNIYKVIEGTTTQCVTTPINTPPFTVTANVTSELQTCQPWGFKVKGGVPPYVITFAQPGSPVVTNVSMLFGDDAFTFINRAGPNGQLIGAISDLTGRWATGTPIVNTKGMRVATIYVLQSLKGFSTSSRIH</sequence>
<dbReference type="AlphaFoldDB" id="A0A9P5YYN3"/>
<name>A0A9P5YYN3_9AGAR</name>
<protein>
    <submittedName>
        <fullName evidence="2">Uncharacterized protein</fullName>
    </submittedName>
</protein>
<evidence type="ECO:0000313" key="3">
    <source>
        <dbReference type="Proteomes" id="UP000807469"/>
    </source>
</evidence>
<evidence type="ECO:0000256" key="1">
    <source>
        <dbReference type="SAM" id="SignalP"/>
    </source>
</evidence>
<organism evidence="2 3">
    <name type="scientific">Pholiota conissans</name>
    <dbReference type="NCBI Taxonomy" id="109636"/>
    <lineage>
        <taxon>Eukaryota</taxon>
        <taxon>Fungi</taxon>
        <taxon>Dikarya</taxon>
        <taxon>Basidiomycota</taxon>
        <taxon>Agaricomycotina</taxon>
        <taxon>Agaricomycetes</taxon>
        <taxon>Agaricomycetidae</taxon>
        <taxon>Agaricales</taxon>
        <taxon>Agaricineae</taxon>
        <taxon>Strophariaceae</taxon>
        <taxon>Pholiota</taxon>
    </lineage>
</organism>
<keyword evidence="3" id="KW-1185">Reference proteome</keyword>
<reference evidence="2" key="1">
    <citation type="submission" date="2020-11" db="EMBL/GenBank/DDBJ databases">
        <authorList>
            <consortium name="DOE Joint Genome Institute"/>
            <person name="Ahrendt S."/>
            <person name="Riley R."/>
            <person name="Andreopoulos W."/>
            <person name="Labutti K."/>
            <person name="Pangilinan J."/>
            <person name="Ruiz-Duenas F.J."/>
            <person name="Barrasa J.M."/>
            <person name="Sanchez-Garcia M."/>
            <person name="Camarero S."/>
            <person name="Miyauchi S."/>
            <person name="Serrano A."/>
            <person name="Linde D."/>
            <person name="Babiker R."/>
            <person name="Drula E."/>
            <person name="Ayuso-Fernandez I."/>
            <person name="Pacheco R."/>
            <person name="Padilla G."/>
            <person name="Ferreira P."/>
            <person name="Barriuso J."/>
            <person name="Kellner H."/>
            <person name="Castanera R."/>
            <person name="Alfaro M."/>
            <person name="Ramirez L."/>
            <person name="Pisabarro A.G."/>
            <person name="Kuo A."/>
            <person name="Tritt A."/>
            <person name="Lipzen A."/>
            <person name="He G."/>
            <person name="Yan M."/>
            <person name="Ng V."/>
            <person name="Cullen D."/>
            <person name="Martin F."/>
            <person name="Rosso M.-N."/>
            <person name="Henrissat B."/>
            <person name="Hibbett D."/>
            <person name="Martinez A.T."/>
            <person name="Grigoriev I.V."/>
        </authorList>
    </citation>
    <scope>NUCLEOTIDE SEQUENCE</scope>
    <source>
        <strain evidence="2">CIRM-BRFM 674</strain>
    </source>
</reference>
<dbReference type="Proteomes" id="UP000807469">
    <property type="component" value="Unassembled WGS sequence"/>
</dbReference>
<keyword evidence="1" id="KW-0732">Signal</keyword>
<dbReference type="EMBL" id="MU155299">
    <property type="protein sequence ID" value="KAF9476296.1"/>
    <property type="molecule type" value="Genomic_DNA"/>
</dbReference>
<gene>
    <name evidence="2" type="ORF">BDN70DRAFT_952076</name>
</gene>
<accession>A0A9P5YYN3</accession>
<dbReference type="OrthoDB" id="2527908at2759"/>
<feature type="signal peptide" evidence="1">
    <location>
        <begin position="1"/>
        <end position="22"/>
    </location>
</feature>
<evidence type="ECO:0000313" key="2">
    <source>
        <dbReference type="EMBL" id="KAF9476296.1"/>
    </source>
</evidence>
<comment type="caution">
    <text evidence="2">The sequence shown here is derived from an EMBL/GenBank/DDBJ whole genome shotgun (WGS) entry which is preliminary data.</text>
</comment>
<proteinExistence type="predicted"/>